<dbReference type="AlphaFoldDB" id="A0A1E3PCM9"/>
<dbReference type="SUPFAM" id="SSF53474">
    <property type="entry name" value="alpha/beta-Hydrolases"/>
    <property type="match status" value="1"/>
</dbReference>
<evidence type="ECO:0000256" key="7">
    <source>
        <dbReference type="ARBA" id="ARBA00018542"/>
    </source>
</evidence>
<dbReference type="GO" id="GO:0006660">
    <property type="term" value="P:phosphatidylserine catabolic process"/>
    <property type="evidence" value="ECO:0007669"/>
    <property type="project" value="TreeGrafter"/>
</dbReference>
<dbReference type="OrthoDB" id="58570at2759"/>
<organism evidence="22 23">
    <name type="scientific">Nadsonia fulvescens var. elongata DSM 6958</name>
    <dbReference type="NCBI Taxonomy" id="857566"/>
    <lineage>
        <taxon>Eukaryota</taxon>
        <taxon>Fungi</taxon>
        <taxon>Dikarya</taxon>
        <taxon>Ascomycota</taxon>
        <taxon>Saccharomycotina</taxon>
        <taxon>Dipodascomycetes</taxon>
        <taxon>Dipodascales</taxon>
        <taxon>Dipodascales incertae sedis</taxon>
        <taxon>Nadsonia</taxon>
    </lineage>
</organism>
<keyword evidence="11 22" id="KW-0378">Hydrolase</keyword>
<evidence type="ECO:0000256" key="15">
    <source>
        <dbReference type="ARBA" id="ARBA00023006"/>
    </source>
</evidence>
<evidence type="ECO:0000256" key="17">
    <source>
        <dbReference type="ARBA" id="ARBA00023136"/>
    </source>
</evidence>
<evidence type="ECO:0000256" key="10">
    <source>
        <dbReference type="ARBA" id="ARBA00022753"/>
    </source>
</evidence>
<comment type="similarity">
    <text evidence="4">Belongs to the AB hydrolase superfamily. Lipase family.</text>
</comment>
<evidence type="ECO:0000256" key="11">
    <source>
        <dbReference type="ARBA" id="ARBA00022801"/>
    </source>
</evidence>
<feature type="non-terminal residue" evidence="22">
    <location>
        <position position="337"/>
    </location>
</feature>
<dbReference type="GO" id="GO:0034496">
    <property type="term" value="P:multivesicular body membrane disassembly"/>
    <property type="evidence" value="ECO:0007669"/>
    <property type="project" value="TreeGrafter"/>
</dbReference>
<keyword evidence="13" id="KW-0735">Signal-anchor</keyword>
<evidence type="ECO:0000256" key="9">
    <source>
        <dbReference type="ARBA" id="ARBA00022692"/>
    </source>
</evidence>
<evidence type="ECO:0000256" key="14">
    <source>
        <dbReference type="ARBA" id="ARBA00022989"/>
    </source>
</evidence>
<keyword evidence="18" id="KW-0325">Glycoprotein</keyword>
<evidence type="ECO:0000256" key="1">
    <source>
        <dbReference type="ARBA" id="ARBA00001024"/>
    </source>
</evidence>
<comment type="catalytic activity">
    <reaction evidence="1">
        <text>a triacylglycerol + H2O = a diacylglycerol + a fatty acid + H(+)</text>
        <dbReference type="Rhea" id="RHEA:12044"/>
        <dbReference type="ChEBI" id="CHEBI:15377"/>
        <dbReference type="ChEBI" id="CHEBI:15378"/>
        <dbReference type="ChEBI" id="CHEBI:17855"/>
        <dbReference type="ChEBI" id="CHEBI:18035"/>
        <dbReference type="ChEBI" id="CHEBI:28868"/>
        <dbReference type="EC" id="3.1.1.3"/>
    </reaction>
</comment>
<keyword evidence="9" id="KW-0812">Transmembrane</keyword>
<evidence type="ECO:0000313" key="23">
    <source>
        <dbReference type="Proteomes" id="UP000095009"/>
    </source>
</evidence>
<evidence type="ECO:0000256" key="5">
    <source>
        <dbReference type="ARBA" id="ARBA00011137"/>
    </source>
</evidence>
<keyword evidence="17" id="KW-0472">Membrane</keyword>
<sequence>DWEFPEILVPDIRDKPTILTLATMSSNAYVLPGDIDWRNVTYGDNNPDSNNGDYNTSFGVGWEKPGVRGHVFLSDDNSTVILALKGTSAAVFDSGSETTPLDKLNDNLLFSCCCGRVSYLWTPVCDCYQGSAYRCDGECIERELIRNDRYYKATLNIYRDLARIYPHQNIWVTGHSLGGALAALLARTYAIPAVSFEAPGDLLAAKRLHLPFPPGIAPGEEYIWQFGHTADPIFMGVCNGVGSSCSLGGYAMETACHSGLNCVYDVVSDKGWHVNMLNHRIHTVIDEVLMDYDQPASCVNPGPCVDCFNWRFDKKESKESSKASSKTSSTVSLESPT</sequence>
<evidence type="ECO:0000256" key="6">
    <source>
        <dbReference type="ARBA" id="ARBA00013279"/>
    </source>
</evidence>
<keyword evidence="23" id="KW-1185">Reference proteome</keyword>
<dbReference type="GO" id="GO:0032585">
    <property type="term" value="C:multivesicular body membrane"/>
    <property type="evidence" value="ECO:0007669"/>
    <property type="project" value="UniProtKB-SubCell"/>
</dbReference>
<dbReference type="InterPro" id="IPR050805">
    <property type="entry name" value="ATG15_Lipase"/>
</dbReference>
<dbReference type="Proteomes" id="UP000095009">
    <property type="component" value="Unassembled WGS sequence"/>
</dbReference>
<keyword evidence="14" id="KW-1133">Transmembrane helix</keyword>
<evidence type="ECO:0000256" key="2">
    <source>
        <dbReference type="ARBA" id="ARBA00004270"/>
    </source>
</evidence>
<evidence type="ECO:0000256" key="20">
    <source>
        <dbReference type="ARBA" id="ARBA00029828"/>
    </source>
</evidence>
<protein>
    <recommendedName>
        <fullName evidence="7">Putative lipase ATG15</fullName>
        <ecNumber evidence="6">3.1.1.3</ecNumber>
    </recommendedName>
    <alternativeName>
        <fullName evidence="20">Autophagy-related protein 15</fullName>
    </alternativeName>
    <alternativeName>
        <fullName evidence="8">Putative lipase atg15</fullName>
    </alternativeName>
</protein>
<dbReference type="GO" id="GO:0034727">
    <property type="term" value="P:piecemeal microautophagy of the nucleus"/>
    <property type="evidence" value="ECO:0007669"/>
    <property type="project" value="TreeGrafter"/>
</dbReference>
<evidence type="ECO:0000256" key="4">
    <source>
        <dbReference type="ARBA" id="ARBA00010701"/>
    </source>
</evidence>
<comment type="function">
    <text evidence="19">Lipase which is essential for lysis of subvacuolar cytoplasm to vacuole targeted bodies and intravacuolar autophagic bodies. Involved in the lysis of intravacuolar multivesicular body (MVB) vesicles. The intravacuolar membrane disintegration by ATG15 is critical to life span extension.</text>
</comment>
<evidence type="ECO:0000256" key="21">
    <source>
        <dbReference type="SAM" id="MobiDB-lite"/>
    </source>
</evidence>
<dbReference type="EC" id="3.1.1.3" evidence="6"/>
<evidence type="ECO:0000256" key="8">
    <source>
        <dbReference type="ARBA" id="ARBA00019241"/>
    </source>
</evidence>
<evidence type="ECO:0000256" key="18">
    <source>
        <dbReference type="ARBA" id="ARBA00023180"/>
    </source>
</evidence>
<keyword evidence="15" id="KW-0072">Autophagy</keyword>
<reference evidence="22 23" key="1">
    <citation type="journal article" date="2016" name="Proc. Natl. Acad. Sci. U.S.A.">
        <title>Comparative genomics of biotechnologically important yeasts.</title>
        <authorList>
            <person name="Riley R."/>
            <person name="Haridas S."/>
            <person name="Wolfe K.H."/>
            <person name="Lopes M.R."/>
            <person name="Hittinger C.T."/>
            <person name="Goeker M."/>
            <person name="Salamov A.A."/>
            <person name="Wisecaver J.H."/>
            <person name="Long T.M."/>
            <person name="Calvey C.H."/>
            <person name="Aerts A.L."/>
            <person name="Barry K.W."/>
            <person name="Choi C."/>
            <person name="Clum A."/>
            <person name="Coughlan A.Y."/>
            <person name="Deshpande S."/>
            <person name="Douglass A.P."/>
            <person name="Hanson S.J."/>
            <person name="Klenk H.-P."/>
            <person name="LaButti K.M."/>
            <person name="Lapidus A."/>
            <person name="Lindquist E.A."/>
            <person name="Lipzen A.M."/>
            <person name="Meier-Kolthoff J.P."/>
            <person name="Ohm R.A."/>
            <person name="Otillar R.P."/>
            <person name="Pangilinan J.L."/>
            <person name="Peng Y."/>
            <person name="Rokas A."/>
            <person name="Rosa C.A."/>
            <person name="Scheuner C."/>
            <person name="Sibirny A.A."/>
            <person name="Slot J.C."/>
            <person name="Stielow J.B."/>
            <person name="Sun H."/>
            <person name="Kurtzman C.P."/>
            <person name="Blackwell M."/>
            <person name="Grigoriev I.V."/>
            <person name="Jeffries T.W."/>
        </authorList>
    </citation>
    <scope>NUCLEOTIDE SEQUENCE [LARGE SCALE GENOMIC DNA]</scope>
    <source>
        <strain evidence="22 23">DSM 6958</strain>
    </source>
</reference>
<dbReference type="InterPro" id="IPR029058">
    <property type="entry name" value="AB_hydrolase_fold"/>
</dbReference>
<dbReference type="EMBL" id="KV454415">
    <property type="protein sequence ID" value="ODQ63173.1"/>
    <property type="molecule type" value="Genomic_DNA"/>
</dbReference>
<dbReference type="PANTHER" id="PTHR47175">
    <property type="entry name" value="LIPASE ATG15-RELATED"/>
    <property type="match status" value="1"/>
</dbReference>
<dbReference type="GO" id="GO:0046461">
    <property type="term" value="P:neutral lipid catabolic process"/>
    <property type="evidence" value="ECO:0007669"/>
    <property type="project" value="TreeGrafter"/>
</dbReference>
<keyword evidence="10" id="KW-0967">Endosome</keyword>
<keyword evidence="12" id="KW-0442">Lipid degradation</keyword>
<evidence type="ECO:0000256" key="16">
    <source>
        <dbReference type="ARBA" id="ARBA00023098"/>
    </source>
</evidence>
<dbReference type="STRING" id="857566.A0A1E3PCM9"/>
<gene>
    <name evidence="22" type="ORF">NADFUDRAFT_6034</name>
</gene>
<accession>A0A1E3PCM9</accession>
<dbReference type="GO" id="GO:0004806">
    <property type="term" value="F:triacylglycerol lipase activity"/>
    <property type="evidence" value="ECO:0007669"/>
    <property type="project" value="UniProtKB-EC"/>
</dbReference>
<feature type="compositionally biased region" description="Low complexity" evidence="21">
    <location>
        <begin position="322"/>
        <end position="337"/>
    </location>
</feature>
<evidence type="ECO:0000313" key="22">
    <source>
        <dbReference type="EMBL" id="ODQ63173.1"/>
    </source>
</evidence>
<evidence type="ECO:0000256" key="13">
    <source>
        <dbReference type="ARBA" id="ARBA00022968"/>
    </source>
</evidence>
<dbReference type="PANTHER" id="PTHR47175:SF2">
    <property type="entry name" value="LIPASE ATG15-RELATED"/>
    <property type="match status" value="1"/>
</dbReference>
<evidence type="ECO:0000256" key="12">
    <source>
        <dbReference type="ARBA" id="ARBA00022963"/>
    </source>
</evidence>
<keyword evidence="16" id="KW-0443">Lipid metabolism</keyword>
<dbReference type="Gene3D" id="3.40.50.1820">
    <property type="entry name" value="alpha/beta hydrolase"/>
    <property type="match status" value="1"/>
</dbReference>
<dbReference type="GO" id="GO:0004620">
    <property type="term" value="F:phospholipase activity"/>
    <property type="evidence" value="ECO:0007669"/>
    <property type="project" value="TreeGrafter"/>
</dbReference>
<dbReference type="GO" id="GO:0005775">
    <property type="term" value="C:vacuolar lumen"/>
    <property type="evidence" value="ECO:0007669"/>
    <property type="project" value="TreeGrafter"/>
</dbReference>
<evidence type="ECO:0000256" key="3">
    <source>
        <dbReference type="ARBA" id="ARBA00004343"/>
    </source>
</evidence>
<comment type="subcellular location">
    <subcellularLocation>
        <location evidence="3">Endosome</location>
        <location evidence="3">Multivesicular body membrane</location>
        <topology evidence="3">Single-pass type II membrane protein</topology>
    </subcellularLocation>
    <subcellularLocation>
        <location evidence="2">Prevacuolar compartment membrane</location>
        <topology evidence="2">Single-pass type II membrane protein</topology>
    </subcellularLocation>
</comment>
<proteinExistence type="inferred from homology"/>
<feature type="region of interest" description="Disordered" evidence="21">
    <location>
        <begin position="315"/>
        <end position="337"/>
    </location>
</feature>
<dbReference type="Pfam" id="PF26363">
    <property type="entry name" value="Phospholipase-like"/>
    <property type="match status" value="1"/>
</dbReference>
<comment type="subunit">
    <text evidence="5">Binds to both phosphatidylinositol (PI) and phosphatidylinositol 3,5-bisphosphate (PIP2).</text>
</comment>
<evidence type="ECO:0000256" key="19">
    <source>
        <dbReference type="ARBA" id="ARBA00024663"/>
    </source>
</evidence>
<feature type="non-terminal residue" evidence="22">
    <location>
        <position position="1"/>
    </location>
</feature>
<name>A0A1E3PCM9_9ASCO</name>